<keyword evidence="6" id="KW-1015">Disulfide bond</keyword>
<keyword evidence="7" id="KW-0325">Glycoprotein</keyword>
<dbReference type="AlphaFoldDB" id="A0A507CYP0"/>
<dbReference type="GO" id="GO:0016788">
    <property type="term" value="F:hydrolase activity, acting on ester bonds"/>
    <property type="evidence" value="ECO:0007669"/>
    <property type="project" value="InterPro"/>
</dbReference>
<protein>
    <submittedName>
        <fullName evidence="9">Uncharacterized protein</fullName>
    </submittedName>
</protein>
<evidence type="ECO:0000256" key="5">
    <source>
        <dbReference type="ARBA" id="ARBA00022801"/>
    </source>
</evidence>
<dbReference type="Gene3D" id="1.10.575.10">
    <property type="entry name" value="P1 Nuclease"/>
    <property type="match status" value="1"/>
</dbReference>
<keyword evidence="4" id="KW-0255">Endonuclease</keyword>
<dbReference type="Proteomes" id="UP000320475">
    <property type="component" value="Unassembled WGS sequence"/>
</dbReference>
<dbReference type="SUPFAM" id="SSF48537">
    <property type="entry name" value="Phospholipase C/P1 nuclease"/>
    <property type="match status" value="1"/>
</dbReference>
<dbReference type="GO" id="GO:0004519">
    <property type="term" value="F:endonuclease activity"/>
    <property type="evidence" value="ECO:0007669"/>
    <property type="project" value="UniProtKB-KW"/>
</dbReference>
<gene>
    <name evidence="9" type="ORF">SeLEV6574_g04568</name>
</gene>
<dbReference type="PANTHER" id="PTHR33146">
    <property type="entry name" value="ENDONUCLEASE 4"/>
    <property type="match status" value="1"/>
</dbReference>
<feature type="signal peptide" evidence="8">
    <location>
        <begin position="1"/>
        <end position="22"/>
    </location>
</feature>
<dbReference type="InterPro" id="IPR003154">
    <property type="entry name" value="S1/P1nuclease"/>
</dbReference>
<dbReference type="OrthoDB" id="441446at2759"/>
<keyword evidence="8" id="KW-0732">Signal</keyword>
<keyword evidence="3" id="KW-0479">Metal-binding</keyword>
<name>A0A507CYP0_9FUNG</name>
<reference evidence="9 10" key="1">
    <citation type="journal article" date="2019" name="Sci. Rep.">
        <title>Comparative genomics of chytrid fungi reveal insights into the obligate biotrophic and pathogenic lifestyle of Synchytrium endobioticum.</title>
        <authorList>
            <person name="van de Vossenberg B.T.L.H."/>
            <person name="Warris S."/>
            <person name="Nguyen H.D.T."/>
            <person name="van Gent-Pelzer M.P.E."/>
            <person name="Joly D.L."/>
            <person name="van de Geest H.C."/>
            <person name="Bonants P.J.M."/>
            <person name="Smith D.S."/>
            <person name="Levesque C.A."/>
            <person name="van der Lee T.A.J."/>
        </authorList>
    </citation>
    <scope>NUCLEOTIDE SEQUENCE [LARGE SCALE GENOMIC DNA]</scope>
    <source>
        <strain evidence="9 10">LEV6574</strain>
    </source>
</reference>
<dbReference type="GO" id="GO:0003676">
    <property type="term" value="F:nucleic acid binding"/>
    <property type="evidence" value="ECO:0007669"/>
    <property type="project" value="InterPro"/>
</dbReference>
<organism evidence="9 10">
    <name type="scientific">Synchytrium endobioticum</name>
    <dbReference type="NCBI Taxonomy" id="286115"/>
    <lineage>
        <taxon>Eukaryota</taxon>
        <taxon>Fungi</taxon>
        <taxon>Fungi incertae sedis</taxon>
        <taxon>Chytridiomycota</taxon>
        <taxon>Chytridiomycota incertae sedis</taxon>
        <taxon>Chytridiomycetes</taxon>
        <taxon>Synchytriales</taxon>
        <taxon>Synchytriaceae</taxon>
        <taxon>Synchytrium</taxon>
    </lineage>
</organism>
<evidence type="ECO:0000313" key="9">
    <source>
        <dbReference type="EMBL" id="TPX44329.1"/>
    </source>
</evidence>
<feature type="chain" id="PRO_5021187519" evidence="8">
    <location>
        <begin position="23"/>
        <end position="140"/>
    </location>
</feature>
<dbReference type="Pfam" id="PF02265">
    <property type="entry name" value="S1-P1_nuclease"/>
    <property type="match status" value="1"/>
</dbReference>
<dbReference type="EMBL" id="QEAM01000187">
    <property type="protein sequence ID" value="TPX44329.1"/>
    <property type="molecule type" value="Genomic_DNA"/>
</dbReference>
<dbReference type="CDD" id="cd11010">
    <property type="entry name" value="S1-P1_nuclease"/>
    <property type="match status" value="1"/>
</dbReference>
<evidence type="ECO:0000256" key="1">
    <source>
        <dbReference type="ARBA" id="ARBA00009547"/>
    </source>
</evidence>
<keyword evidence="5" id="KW-0378">Hydrolase</keyword>
<dbReference type="GO" id="GO:0046872">
    <property type="term" value="F:metal ion binding"/>
    <property type="evidence" value="ECO:0007669"/>
    <property type="project" value="UniProtKB-KW"/>
</dbReference>
<evidence type="ECO:0000256" key="8">
    <source>
        <dbReference type="SAM" id="SignalP"/>
    </source>
</evidence>
<dbReference type="GO" id="GO:0006308">
    <property type="term" value="P:DNA catabolic process"/>
    <property type="evidence" value="ECO:0007669"/>
    <property type="project" value="InterPro"/>
</dbReference>
<comment type="caution">
    <text evidence="9">The sequence shown here is derived from an EMBL/GenBank/DDBJ whole genome shotgun (WGS) entry which is preliminary data.</text>
</comment>
<evidence type="ECO:0000256" key="7">
    <source>
        <dbReference type="ARBA" id="ARBA00023180"/>
    </source>
</evidence>
<evidence type="ECO:0000313" key="10">
    <source>
        <dbReference type="Proteomes" id="UP000320475"/>
    </source>
</evidence>
<dbReference type="PANTHER" id="PTHR33146:SF26">
    <property type="entry name" value="ENDONUCLEASE 4"/>
    <property type="match status" value="1"/>
</dbReference>
<evidence type="ECO:0000256" key="2">
    <source>
        <dbReference type="ARBA" id="ARBA00022722"/>
    </source>
</evidence>
<proteinExistence type="inferred from homology"/>
<evidence type="ECO:0000256" key="3">
    <source>
        <dbReference type="ARBA" id="ARBA00022723"/>
    </source>
</evidence>
<sequence length="140" mass="15707">MSDCNFFTSLLVIAVIPAGVYAWGYEAHRITANIAQHFLSPPAVDVIYGLLEPTYRGHLGPIASWADEIKRNSKYSWSRTLHYVDSNDNPPTECHISLPQDCEHDFCVTTAIANYTGRLQDCKLSTLQRNEALKFISKSS</sequence>
<evidence type="ECO:0000256" key="4">
    <source>
        <dbReference type="ARBA" id="ARBA00022759"/>
    </source>
</evidence>
<comment type="similarity">
    <text evidence="1">Belongs to the nuclease type I family.</text>
</comment>
<keyword evidence="2" id="KW-0540">Nuclease</keyword>
<accession>A0A507CYP0</accession>
<dbReference type="VEuPathDB" id="FungiDB:SeMB42_g07121"/>
<evidence type="ECO:0000256" key="6">
    <source>
        <dbReference type="ARBA" id="ARBA00023157"/>
    </source>
</evidence>
<dbReference type="InterPro" id="IPR008947">
    <property type="entry name" value="PLipase_C/P1_nuclease_dom_sf"/>
</dbReference>